<keyword evidence="9" id="KW-0732">Signal</keyword>
<dbReference type="OrthoDB" id="6487182at2759"/>
<dbReference type="SUPFAM" id="SSF55486">
    <property type="entry name" value="Metalloproteases ('zincins'), catalytic domain"/>
    <property type="match status" value="1"/>
</dbReference>
<dbReference type="GO" id="GO:0004222">
    <property type="term" value="F:metalloendopeptidase activity"/>
    <property type="evidence" value="ECO:0007669"/>
    <property type="project" value="InterPro"/>
</dbReference>
<dbReference type="Proteomes" id="UP000007798">
    <property type="component" value="Unassembled WGS sequence"/>
</dbReference>
<evidence type="ECO:0000256" key="3">
    <source>
        <dbReference type="ARBA" id="ARBA00007357"/>
    </source>
</evidence>
<dbReference type="InterPro" id="IPR042089">
    <property type="entry name" value="Peptidase_M13_dom_2"/>
</dbReference>
<keyword evidence="4" id="KW-0645">Protease</keyword>
<evidence type="ECO:0000256" key="9">
    <source>
        <dbReference type="SAM" id="SignalP"/>
    </source>
</evidence>
<comment type="subcellular location">
    <subcellularLocation>
        <location evidence="2">Cell membrane</location>
        <topology evidence="2">Single-pass type II membrane protein</topology>
    </subcellularLocation>
</comment>
<dbReference type="Pfam" id="PF01431">
    <property type="entry name" value="Peptidase_M13"/>
    <property type="match status" value="1"/>
</dbReference>
<accession>B4MJ90</accession>
<dbReference type="eggNOG" id="KOG3624">
    <property type="taxonomic scope" value="Eukaryota"/>
</dbReference>
<dbReference type="GO" id="GO:0005886">
    <property type="term" value="C:plasma membrane"/>
    <property type="evidence" value="ECO:0007669"/>
    <property type="project" value="UniProtKB-SubCell"/>
</dbReference>
<dbReference type="PANTHER" id="PTHR11733">
    <property type="entry name" value="ZINC METALLOPROTEASE FAMILY M13 NEPRILYSIN-RELATED"/>
    <property type="match status" value="1"/>
</dbReference>
<feature type="chain" id="PRO_5006457880" evidence="9">
    <location>
        <begin position="22"/>
        <end position="701"/>
    </location>
</feature>
<dbReference type="InterPro" id="IPR000718">
    <property type="entry name" value="Peptidase_M13"/>
</dbReference>
<name>B4MJ90_DROWI</name>
<dbReference type="EC" id="3.4.24.-" evidence="12"/>
<comment type="cofactor">
    <cofactor evidence="1">
        <name>Zn(2+)</name>
        <dbReference type="ChEBI" id="CHEBI:29105"/>
    </cofactor>
</comment>
<keyword evidence="6 12" id="KW-0378">Hydrolase</keyword>
<comment type="similarity">
    <text evidence="3">Belongs to the peptidase M13 family.</text>
</comment>
<evidence type="ECO:0000256" key="2">
    <source>
        <dbReference type="ARBA" id="ARBA00004401"/>
    </source>
</evidence>
<dbReference type="Gene3D" id="1.10.1380.10">
    <property type="entry name" value="Neutral endopeptidase , domain2"/>
    <property type="match status" value="1"/>
</dbReference>
<dbReference type="EMBL" id="CH963738">
    <property type="protein sequence ID" value="EDW72179.2"/>
    <property type="molecule type" value="Genomic_DNA"/>
</dbReference>
<dbReference type="GO" id="GO:0016485">
    <property type="term" value="P:protein processing"/>
    <property type="evidence" value="ECO:0007669"/>
    <property type="project" value="TreeGrafter"/>
</dbReference>
<dbReference type="SMR" id="B4MJ90"/>
<feature type="domain" description="Peptidase M13 N-terminal" evidence="11">
    <location>
        <begin position="45"/>
        <end position="422"/>
    </location>
</feature>
<dbReference type="GO" id="GO:0046872">
    <property type="term" value="F:metal ion binding"/>
    <property type="evidence" value="ECO:0007669"/>
    <property type="project" value="UniProtKB-KW"/>
</dbReference>
<dbReference type="PROSITE" id="PS51885">
    <property type="entry name" value="NEPRILYSIN"/>
    <property type="match status" value="1"/>
</dbReference>
<evidence type="ECO:0000256" key="6">
    <source>
        <dbReference type="ARBA" id="ARBA00022801"/>
    </source>
</evidence>
<dbReference type="PANTHER" id="PTHR11733:SF238">
    <property type="entry name" value="FI07649P-RELATED"/>
    <property type="match status" value="1"/>
</dbReference>
<protein>
    <submittedName>
        <fullName evidence="12">Uncharacterized protein</fullName>
        <ecNumber evidence="12">3.4.24.-</ecNumber>
    </submittedName>
</protein>
<organism evidence="12 13">
    <name type="scientific">Drosophila willistoni</name>
    <name type="common">Fruit fly</name>
    <dbReference type="NCBI Taxonomy" id="7260"/>
    <lineage>
        <taxon>Eukaryota</taxon>
        <taxon>Metazoa</taxon>
        <taxon>Ecdysozoa</taxon>
        <taxon>Arthropoda</taxon>
        <taxon>Hexapoda</taxon>
        <taxon>Insecta</taxon>
        <taxon>Pterygota</taxon>
        <taxon>Neoptera</taxon>
        <taxon>Endopterygota</taxon>
        <taxon>Diptera</taxon>
        <taxon>Brachycera</taxon>
        <taxon>Muscomorpha</taxon>
        <taxon>Ephydroidea</taxon>
        <taxon>Drosophilidae</taxon>
        <taxon>Drosophila</taxon>
        <taxon>Sophophora</taxon>
    </lineage>
</organism>
<dbReference type="HOGENOM" id="CLU_006187_9_1_1"/>
<evidence type="ECO:0000313" key="12">
    <source>
        <dbReference type="EMBL" id="EDW72179.2"/>
    </source>
</evidence>
<dbReference type="AlphaFoldDB" id="B4MJ90"/>
<dbReference type="Pfam" id="PF05649">
    <property type="entry name" value="Peptidase_M13_N"/>
    <property type="match status" value="1"/>
</dbReference>
<dbReference type="PRINTS" id="PR00786">
    <property type="entry name" value="NEPRILYSIN"/>
</dbReference>
<dbReference type="FunCoup" id="B4MJ90">
    <property type="interactions" value="30"/>
</dbReference>
<keyword evidence="7" id="KW-0862">Zinc</keyword>
<evidence type="ECO:0000256" key="8">
    <source>
        <dbReference type="ARBA" id="ARBA00023049"/>
    </source>
</evidence>
<dbReference type="InterPro" id="IPR018497">
    <property type="entry name" value="Peptidase_M13_C"/>
</dbReference>
<dbReference type="CDD" id="cd08662">
    <property type="entry name" value="M13"/>
    <property type="match status" value="1"/>
</dbReference>
<evidence type="ECO:0000256" key="7">
    <source>
        <dbReference type="ARBA" id="ARBA00022833"/>
    </source>
</evidence>
<evidence type="ECO:0000256" key="4">
    <source>
        <dbReference type="ARBA" id="ARBA00022670"/>
    </source>
</evidence>
<evidence type="ECO:0000256" key="5">
    <source>
        <dbReference type="ARBA" id="ARBA00022723"/>
    </source>
</evidence>
<keyword evidence="8" id="KW-0482">Metalloprotease</keyword>
<dbReference type="InterPro" id="IPR008753">
    <property type="entry name" value="Peptidase_M13_N"/>
</dbReference>
<feature type="domain" description="Peptidase M13 C-terminal" evidence="10">
    <location>
        <begin position="502"/>
        <end position="700"/>
    </location>
</feature>
<dbReference type="InterPro" id="IPR024079">
    <property type="entry name" value="MetalloPept_cat_dom_sf"/>
</dbReference>
<keyword evidence="5" id="KW-0479">Metal-binding</keyword>
<evidence type="ECO:0000313" key="13">
    <source>
        <dbReference type="Proteomes" id="UP000007798"/>
    </source>
</evidence>
<proteinExistence type="inferred from homology"/>
<dbReference type="KEGG" id="dwi:6638072"/>
<dbReference type="InParanoid" id="B4MJ90"/>
<feature type="signal peptide" evidence="9">
    <location>
        <begin position="1"/>
        <end position="21"/>
    </location>
</feature>
<dbReference type="MEROPS" id="M13.A01"/>
<evidence type="ECO:0000256" key="1">
    <source>
        <dbReference type="ARBA" id="ARBA00001947"/>
    </source>
</evidence>
<evidence type="ECO:0000259" key="11">
    <source>
        <dbReference type="Pfam" id="PF05649"/>
    </source>
</evidence>
<evidence type="ECO:0000259" key="10">
    <source>
        <dbReference type="Pfam" id="PF01431"/>
    </source>
</evidence>
<gene>
    <name evidence="12" type="primary">Dwil\GK10348</name>
    <name evidence="12" type="ORF">Dwil_GK10348</name>
</gene>
<keyword evidence="13" id="KW-1185">Reference proteome</keyword>
<reference evidence="12 13" key="1">
    <citation type="journal article" date="2007" name="Nature">
        <title>Evolution of genes and genomes on the Drosophila phylogeny.</title>
        <authorList>
            <consortium name="Drosophila 12 Genomes Consortium"/>
            <person name="Clark A.G."/>
            <person name="Eisen M.B."/>
            <person name="Smith D.R."/>
            <person name="Bergman C.M."/>
            <person name="Oliver B."/>
            <person name="Markow T.A."/>
            <person name="Kaufman T.C."/>
            <person name="Kellis M."/>
            <person name="Gelbart W."/>
            <person name="Iyer V.N."/>
            <person name="Pollard D.A."/>
            <person name="Sackton T.B."/>
            <person name="Larracuente A.M."/>
            <person name="Singh N.D."/>
            <person name="Abad J.P."/>
            <person name="Abt D.N."/>
            <person name="Adryan B."/>
            <person name="Aguade M."/>
            <person name="Akashi H."/>
            <person name="Anderson W.W."/>
            <person name="Aquadro C.F."/>
            <person name="Ardell D.H."/>
            <person name="Arguello R."/>
            <person name="Artieri C.G."/>
            <person name="Barbash D.A."/>
            <person name="Barker D."/>
            <person name="Barsanti P."/>
            <person name="Batterham P."/>
            <person name="Batzoglou S."/>
            <person name="Begun D."/>
            <person name="Bhutkar A."/>
            <person name="Blanco E."/>
            <person name="Bosak S.A."/>
            <person name="Bradley R.K."/>
            <person name="Brand A.D."/>
            <person name="Brent M.R."/>
            <person name="Brooks A.N."/>
            <person name="Brown R.H."/>
            <person name="Butlin R.K."/>
            <person name="Caggese C."/>
            <person name="Calvi B.R."/>
            <person name="Bernardo de Carvalho A."/>
            <person name="Caspi A."/>
            <person name="Castrezana S."/>
            <person name="Celniker S.E."/>
            <person name="Chang J.L."/>
            <person name="Chapple C."/>
            <person name="Chatterji S."/>
            <person name="Chinwalla A."/>
            <person name="Civetta A."/>
            <person name="Clifton S.W."/>
            <person name="Comeron J.M."/>
            <person name="Costello J.C."/>
            <person name="Coyne J.A."/>
            <person name="Daub J."/>
            <person name="David R.G."/>
            <person name="Delcher A.L."/>
            <person name="Delehaunty K."/>
            <person name="Do C.B."/>
            <person name="Ebling H."/>
            <person name="Edwards K."/>
            <person name="Eickbush T."/>
            <person name="Evans J.D."/>
            <person name="Filipski A."/>
            <person name="Findeiss S."/>
            <person name="Freyhult E."/>
            <person name="Fulton L."/>
            <person name="Fulton R."/>
            <person name="Garcia A.C."/>
            <person name="Gardiner A."/>
            <person name="Garfield D.A."/>
            <person name="Garvin B.E."/>
            <person name="Gibson G."/>
            <person name="Gilbert D."/>
            <person name="Gnerre S."/>
            <person name="Godfrey J."/>
            <person name="Good R."/>
            <person name="Gotea V."/>
            <person name="Gravely B."/>
            <person name="Greenberg A.J."/>
            <person name="Griffiths-Jones S."/>
            <person name="Gross S."/>
            <person name="Guigo R."/>
            <person name="Gustafson E.A."/>
            <person name="Haerty W."/>
            <person name="Hahn M.W."/>
            <person name="Halligan D.L."/>
            <person name="Halpern A.L."/>
            <person name="Halter G.M."/>
            <person name="Han M.V."/>
            <person name="Heger A."/>
            <person name="Hillier L."/>
            <person name="Hinrichs A.S."/>
            <person name="Holmes I."/>
            <person name="Hoskins R.A."/>
            <person name="Hubisz M.J."/>
            <person name="Hultmark D."/>
            <person name="Huntley M.A."/>
            <person name="Jaffe D.B."/>
            <person name="Jagadeeshan S."/>
            <person name="Jeck W.R."/>
            <person name="Johnson J."/>
            <person name="Jones C.D."/>
            <person name="Jordan W.C."/>
            <person name="Karpen G.H."/>
            <person name="Kataoka E."/>
            <person name="Keightley P.D."/>
            <person name="Kheradpour P."/>
            <person name="Kirkness E.F."/>
            <person name="Koerich L.B."/>
            <person name="Kristiansen K."/>
            <person name="Kudrna D."/>
            <person name="Kulathinal R.J."/>
            <person name="Kumar S."/>
            <person name="Kwok R."/>
            <person name="Lander E."/>
            <person name="Langley C.H."/>
            <person name="Lapoint R."/>
            <person name="Lazzaro B.P."/>
            <person name="Lee S.J."/>
            <person name="Levesque L."/>
            <person name="Li R."/>
            <person name="Lin C.F."/>
            <person name="Lin M.F."/>
            <person name="Lindblad-Toh K."/>
            <person name="Llopart A."/>
            <person name="Long M."/>
            <person name="Low L."/>
            <person name="Lozovsky E."/>
            <person name="Lu J."/>
            <person name="Luo M."/>
            <person name="Machado C.A."/>
            <person name="Makalowski W."/>
            <person name="Marzo M."/>
            <person name="Matsuda M."/>
            <person name="Matzkin L."/>
            <person name="McAllister B."/>
            <person name="McBride C.S."/>
            <person name="McKernan B."/>
            <person name="McKernan K."/>
            <person name="Mendez-Lago M."/>
            <person name="Minx P."/>
            <person name="Mollenhauer M.U."/>
            <person name="Montooth K."/>
            <person name="Mount S.M."/>
            <person name="Mu X."/>
            <person name="Myers E."/>
            <person name="Negre B."/>
            <person name="Newfeld S."/>
            <person name="Nielsen R."/>
            <person name="Noor M.A."/>
            <person name="O'Grady P."/>
            <person name="Pachter L."/>
            <person name="Papaceit M."/>
            <person name="Parisi M.J."/>
            <person name="Parisi M."/>
            <person name="Parts L."/>
            <person name="Pedersen J.S."/>
            <person name="Pesole G."/>
            <person name="Phillippy A.M."/>
            <person name="Ponting C.P."/>
            <person name="Pop M."/>
            <person name="Porcelli D."/>
            <person name="Powell J.R."/>
            <person name="Prohaska S."/>
            <person name="Pruitt K."/>
            <person name="Puig M."/>
            <person name="Quesneville H."/>
            <person name="Ram K.R."/>
            <person name="Rand D."/>
            <person name="Rasmussen M.D."/>
            <person name="Reed L.K."/>
            <person name="Reenan R."/>
            <person name="Reily A."/>
            <person name="Remington K.A."/>
            <person name="Rieger T.T."/>
            <person name="Ritchie M.G."/>
            <person name="Robin C."/>
            <person name="Rogers Y.H."/>
            <person name="Rohde C."/>
            <person name="Rozas J."/>
            <person name="Rubenfield M.J."/>
            <person name="Ruiz A."/>
            <person name="Russo S."/>
            <person name="Salzberg S.L."/>
            <person name="Sanchez-Gracia A."/>
            <person name="Saranga D.J."/>
            <person name="Sato H."/>
            <person name="Schaeffer S.W."/>
            <person name="Schatz M.C."/>
            <person name="Schlenke T."/>
            <person name="Schwartz R."/>
            <person name="Segarra C."/>
            <person name="Singh R.S."/>
            <person name="Sirot L."/>
            <person name="Sirota M."/>
            <person name="Sisneros N.B."/>
            <person name="Smith C.D."/>
            <person name="Smith T.F."/>
            <person name="Spieth J."/>
            <person name="Stage D.E."/>
            <person name="Stark A."/>
            <person name="Stephan W."/>
            <person name="Strausberg R.L."/>
            <person name="Strempel S."/>
            <person name="Sturgill D."/>
            <person name="Sutton G."/>
            <person name="Sutton G.G."/>
            <person name="Tao W."/>
            <person name="Teichmann S."/>
            <person name="Tobari Y.N."/>
            <person name="Tomimura Y."/>
            <person name="Tsolas J.M."/>
            <person name="Valente V.L."/>
            <person name="Venter E."/>
            <person name="Venter J.C."/>
            <person name="Vicario S."/>
            <person name="Vieira F.G."/>
            <person name="Vilella A.J."/>
            <person name="Villasante A."/>
            <person name="Walenz B."/>
            <person name="Wang J."/>
            <person name="Wasserman M."/>
            <person name="Watts T."/>
            <person name="Wilson D."/>
            <person name="Wilson R.K."/>
            <person name="Wing R.A."/>
            <person name="Wolfner M.F."/>
            <person name="Wong A."/>
            <person name="Wong G.K."/>
            <person name="Wu C.I."/>
            <person name="Wu G."/>
            <person name="Yamamoto D."/>
            <person name="Yang H.P."/>
            <person name="Yang S.P."/>
            <person name="Yorke J.A."/>
            <person name="Yoshida K."/>
            <person name="Zdobnov E."/>
            <person name="Zhang P."/>
            <person name="Zhang Y."/>
            <person name="Zimin A.V."/>
            <person name="Baldwin J."/>
            <person name="Abdouelleil A."/>
            <person name="Abdulkadir J."/>
            <person name="Abebe A."/>
            <person name="Abera B."/>
            <person name="Abreu J."/>
            <person name="Acer S.C."/>
            <person name="Aftuck L."/>
            <person name="Alexander A."/>
            <person name="An P."/>
            <person name="Anderson E."/>
            <person name="Anderson S."/>
            <person name="Arachi H."/>
            <person name="Azer M."/>
            <person name="Bachantsang P."/>
            <person name="Barry A."/>
            <person name="Bayul T."/>
            <person name="Berlin A."/>
            <person name="Bessette D."/>
            <person name="Bloom T."/>
            <person name="Blye J."/>
            <person name="Boguslavskiy L."/>
            <person name="Bonnet C."/>
            <person name="Boukhgalter B."/>
            <person name="Bourzgui I."/>
            <person name="Brown A."/>
            <person name="Cahill P."/>
            <person name="Channer S."/>
            <person name="Cheshatsang Y."/>
            <person name="Chuda L."/>
            <person name="Citroen M."/>
            <person name="Collymore A."/>
            <person name="Cooke P."/>
            <person name="Costello M."/>
            <person name="D'Aco K."/>
            <person name="Daza R."/>
            <person name="De Haan G."/>
            <person name="DeGray S."/>
            <person name="DeMaso C."/>
            <person name="Dhargay N."/>
            <person name="Dooley K."/>
            <person name="Dooley E."/>
            <person name="Doricent M."/>
            <person name="Dorje P."/>
            <person name="Dorjee K."/>
            <person name="Dupes A."/>
            <person name="Elong R."/>
            <person name="Falk J."/>
            <person name="Farina A."/>
            <person name="Faro S."/>
            <person name="Ferguson D."/>
            <person name="Fisher S."/>
            <person name="Foley C.D."/>
            <person name="Franke A."/>
            <person name="Friedrich D."/>
            <person name="Gadbois L."/>
            <person name="Gearin G."/>
            <person name="Gearin C.R."/>
            <person name="Giannoukos G."/>
            <person name="Goode T."/>
            <person name="Graham J."/>
            <person name="Grandbois E."/>
            <person name="Grewal S."/>
            <person name="Gyaltsen K."/>
            <person name="Hafez N."/>
            <person name="Hagos B."/>
            <person name="Hall J."/>
            <person name="Henson C."/>
            <person name="Hollinger A."/>
            <person name="Honan T."/>
            <person name="Huard M.D."/>
            <person name="Hughes L."/>
            <person name="Hurhula B."/>
            <person name="Husby M.E."/>
            <person name="Kamat A."/>
            <person name="Kanga B."/>
            <person name="Kashin S."/>
            <person name="Khazanovich D."/>
            <person name="Kisner P."/>
            <person name="Lance K."/>
            <person name="Lara M."/>
            <person name="Lee W."/>
            <person name="Lennon N."/>
            <person name="Letendre F."/>
            <person name="LeVine R."/>
            <person name="Lipovsky A."/>
            <person name="Liu X."/>
            <person name="Liu J."/>
            <person name="Liu S."/>
            <person name="Lokyitsang T."/>
            <person name="Lokyitsang Y."/>
            <person name="Lubonja R."/>
            <person name="Lui A."/>
            <person name="MacDonald P."/>
            <person name="Magnisalis V."/>
            <person name="Maru K."/>
            <person name="Matthews C."/>
            <person name="McCusker W."/>
            <person name="McDonough S."/>
            <person name="Mehta T."/>
            <person name="Meldrim J."/>
            <person name="Meneus L."/>
            <person name="Mihai O."/>
            <person name="Mihalev A."/>
            <person name="Mihova T."/>
            <person name="Mittelman R."/>
            <person name="Mlenga V."/>
            <person name="Montmayeur A."/>
            <person name="Mulrain L."/>
            <person name="Navidi A."/>
            <person name="Naylor J."/>
            <person name="Negash T."/>
            <person name="Nguyen T."/>
            <person name="Nguyen N."/>
            <person name="Nicol R."/>
            <person name="Norbu C."/>
            <person name="Norbu N."/>
            <person name="Novod N."/>
            <person name="O'Neill B."/>
            <person name="Osman S."/>
            <person name="Markiewicz E."/>
            <person name="Oyono O.L."/>
            <person name="Patti C."/>
            <person name="Phunkhang P."/>
            <person name="Pierre F."/>
            <person name="Priest M."/>
            <person name="Raghuraman S."/>
            <person name="Rege F."/>
            <person name="Reyes R."/>
            <person name="Rise C."/>
            <person name="Rogov P."/>
            <person name="Ross K."/>
            <person name="Ryan E."/>
            <person name="Settipalli S."/>
            <person name="Shea T."/>
            <person name="Sherpa N."/>
            <person name="Shi L."/>
            <person name="Shih D."/>
            <person name="Sparrow T."/>
            <person name="Spaulding J."/>
            <person name="Stalker J."/>
            <person name="Stange-Thomann N."/>
            <person name="Stavropoulos S."/>
            <person name="Stone C."/>
            <person name="Strader C."/>
            <person name="Tesfaye S."/>
            <person name="Thomson T."/>
            <person name="Thoulutsang Y."/>
            <person name="Thoulutsang D."/>
            <person name="Topham K."/>
            <person name="Topping I."/>
            <person name="Tsamla T."/>
            <person name="Vassiliev H."/>
            <person name="Vo A."/>
            <person name="Wangchuk T."/>
            <person name="Wangdi T."/>
            <person name="Weiand M."/>
            <person name="Wilkinson J."/>
            <person name="Wilson A."/>
            <person name="Yadav S."/>
            <person name="Young G."/>
            <person name="Yu Q."/>
            <person name="Zembek L."/>
            <person name="Zhong D."/>
            <person name="Zimmer A."/>
            <person name="Zwirko Z."/>
            <person name="Jaffe D.B."/>
            <person name="Alvarez P."/>
            <person name="Brockman W."/>
            <person name="Butler J."/>
            <person name="Chin C."/>
            <person name="Gnerre S."/>
            <person name="Grabherr M."/>
            <person name="Kleber M."/>
            <person name="Mauceli E."/>
            <person name="MacCallum I."/>
        </authorList>
    </citation>
    <scope>NUCLEOTIDE SEQUENCE [LARGE SCALE GENOMIC DNA]</scope>
    <source>
        <strain evidence="13">Tucson 14030-0811.24</strain>
    </source>
</reference>
<sequence>MARQRIFRWLYLFICMIACQAETKSDNNNCQQQIDDQLDTSKAQCENFYEYACGNWYVSRELRTLGAYDMRTQMRALNRQLIVRYFERQQLQENPAEKPDEHQQLVKFYASCLAGRQSLRVYTDALKQLPLIEWPIFLLANQSSTLSTGNHFDWARANAGLRGYGAQGLWRLVVQANWQASEQQILYMLAPTFDRLSDEESEFLHQRYLKYLLLELGLKVRRAASLAEQLVNFERQLRRLVLDNNDQTEADQSLVLREPQMLRQLLIQLPQLRLQEYFDSLLEQQAHGEILIVADMHYLKGLQRLLRSADQFIMSTWMLLQLPIHFELHSHEDATLSQQRMQCLDKVNHLLPRQLAHLQYSLYHQELKADGVEDAHAVMMHRVQQLFINLKLQFERLLNETTIFDRDLVTQNRARDKLRAMRLIQPWSEDPRHRVPPSSSADTGGSHFLPLSSNYDENLLSLSKRETLLQFREVLDCVHLPCIVSSSSTSANSISSGPLDVNAYYRLSLNAIVLPMGLLRSPLIDNCAPIDAGLGYILAHEMIHAFDYDGINYDADGSLANGQWPARAIIRFGLRAGCYLGTRYSNATLTINENIADSEGLRLAFETYRHRYQQLVEQQQQGQQQKNQFASTTFLDQKFFIKFAQNWCGQAAGSSSSIGTQLHASHRERVNNVLGNFPEFAEAFQCKVGSAMDPRDKCRIW</sequence>
<dbReference type="Gene3D" id="3.40.390.10">
    <property type="entry name" value="Collagenase (Catalytic Domain)"/>
    <property type="match status" value="1"/>
</dbReference>